<reference evidence="2" key="1">
    <citation type="journal article" date="2018" name="Nat. Microbiol.">
        <title>Leveraging single-cell genomics to expand the fungal tree of life.</title>
        <authorList>
            <person name="Ahrendt S.R."/>
            <person name="Quandt C.A."/>
            <person name="Ciobanu D."/>
            <person name="Clum A."/>
            <person name="Salamov A."/>
            <person name="Andreopoulos B."/>
            <person name="Cheng J.F."/>
            <person name="Woyke T."/>
            <person name="Pelin A."/>
            <person name="Henrissat B."/>
            <person name="Reynolds N.K."/>
            <person name="Benny G.L."/>
            <person name="Smith M.E."/>
            <person name="James T.Y."/>
            <person name="Grigoriev I.V."/>
        </authorList>
    </citation>
    <scope>NUCLEOTIDE SEQUENCE [LARGE SCALE GENOMIC DNA]</scope>
</reference>
<proteinExistence type="predicted"/>
<name>A0A4P9Y466_9FUNG</name>
<accession>A0A4P9Y466</accession>
<dbReference type="AlphaFoldDB" id="A0A4P9Y466"/>
<dbReference type="Proteomes" id="UP000267251">
    <property type="component" value="Unassembled WGS sequence"/>
</dbReference>
<evidence type="ECO:0000313" key="1">
    <source>
        <dbReference type="EMBL" id="RKP13633.1"/>
    </source>
</evidence>
<dbReference type="PANTHER" id="PTHR37450:SF1">
    <property type="entry name" value="CIPC PROTEIN"/>
    <property type="match status" value="1"/>
</dbReference>
<organism evidence="1 2">
    <name type="scientific">Piptocephalis cylindrospora</name>
    <dbReference type="NCBI Taxonomy" id="1907219"/>
    <lineage>
        <taxon>Eukaryota</taxon>
        <taxon>Fungi</taxon>
        <taxon>Fungi incertae sedis</taxon>
        <taxon>Zoopagomycota</taxon>
        <taxon>Zoopagomycotina</taxon>
        <taxon>Zoopagomycetes</taxon>
        <taxon>Zoopagales</taxon>
        <taxon>Piptocephalidaceae</taxon>
        <taxon>Piptocephalis</taxon>
    </lineage>
</organism>
<dbReference type="Pfam" id="PF12585">
    <property type="entry name" value="DUF3759"/>
    <property type="match status" value="1"/>
</dbReference>
<keyword evidence="2" id="KW-1185">Reference proteome</keyword>
<dbReference type="InterPro" id="IPR022234">
    <property type="entry name" value="DUF3759"/>
</dbReference>
<gene>
    <name evidence="1" type="ORF">BJ684DRAFT_764</name>
</gene>
<dbReference type="OrthoDB" id="9895617at2759"/>
<protein>
    <submittedName>
        <fullName evidence="1">Uncharacterized protein</fullName>
    </submittedName>
</protein>
<evidence type="ECO:0000313" key="2">
    <source>
        <dbReference type="Proteomes" id="UP000267251"/>
    </source>
</evidence>
<dbReference type="EMBL" id="KZ987975">
    <property type="protein sequence ID" value="RKP13633.1"/>
    <property type="molecule type" value="Genomic_DNA"/>
</dbReference>
<dbReference type="PANTHER" id="PTHR37450">
    <property type="entry name" value="CIPC PROTEIN"/>
    <property type="match status" value="1"/>
</dbReference>
<feature type="non-terminal residue" evidence="1">
    <location>
        <position position="1"/>
    </location>
</feature>
<sequence length="93" mass="10171">EEEAKKAHDEVYKEKKAHVSHELIGAAAGYEAVKSYQKRREEKGLEPKHSKMKQIVAGMAMAEAVRLFETRGNGDAKAKREAASAAAAQAESM</sequence>
<feature type="non-terminal residue" evidence="1">
    <location>
        <position position="93"/>
    </location>
</feature>